<dbReference type="SUPFAM" id="SSF52080">
    <property type="entry name" value="Ribosomal proteins L15p and L18e"/>
    <property type="match status" value="1"/>
</dbReference>
<name>A0A7X9DKA5_UNCKA</name>
<feature type="compositionally biased region" description="Basic residues" evidence="5">
    <location>
        <begin position="11"/>
        <end position="20"/>
    </location>
</feature>
<feature type="region of interest" description="Disordered" evidence="5">
    <location>
        <begin position="1"/>
        <end position="54"/>
    </location>
</feature>
<evidence type="ECO:0000256" key="4">
    <source>
        <dbReference type="HAMAP-Rule" id="MF_01341"/>
    </source>
</evidence>
<accession>A0A7X9DKA5</accession>
<dbReference type="PANTHER" id="PTHR12934:SF11">
    <property type="entry name" value="LARGE RIBOSOMAL SUBUNIT PROTEIN UL15M"/>
    <property type="match status" value="1"/>
</dbReference>
<proteinExistence type="inferred from homology"/>
<sequence>MELEKLEKLQGKKRKSKRVGRGIGSGKGGHTVGKGQKGQKSRSGAKPGIGFEGGQVPLYKRLPQLGGFSRKYMSKIFTVGLDVFNIFDDNTEVSPLELVEHRILRGLTKKNFSVKILGNGQLTKKLTFKGFDYSEKARESIEKSGSKITE</sequence>
<dbReference type="GO" id="GO:0006412">
    <property type="term" value="P:translation"/>
    <property type="evidence" value="ECO:0007669"/>
    <property type="project" value="UniProtKB-UniRule"/>
</dbReference>
<evidence type="ECO:0000256" key="1">
    <source>
        <dbReference type="ARBA" id="ARBA00007320"/>
    </source>
</evidence>
<evidence type="ECO:0000256" key="3">
    <source>
        <dbReference type="ARBA" id="ARBA00023274"/>
    </source>
</evidence>
<dbReference type="GO" id="GO:0003735">
    <property type="term" value="F:structural constituent of ribosome"/>
    <property type="evidence" value="ECO:0007669"/>
    <property type="project" value="InterPro"/>
</dbReference>
<keyword evidence="3 4" id="KW-0687">Ribonucleoprotein</keyword>
<dbReference type="AlphaFoldDB" id="A0A7X9DKA5"/>
<dbReference type="PANTHER" id="PTHR12934">
    <property type="entry name" value="50S RIBOSOMAL PROTEIN L15"/>
    <property type="match status" value="1"/>
</dbReference>
<reference evidence="7 8" key="1">
    <citation type="journal article" date="2020" name="Biotechnol. Biofuels">
        <title>New insights from the biogas microbiome by comprehensive genome-resolved metagenomics of nearly 1600 species originating from multiple anaerobic digesters.</title>
        <authorList>
            <person name="Campanaro S."/>
            <person name="Treu L."/>
            <person name="Rodriguez-R L.M."/>
            <person name="Kovalovszki A."/>
            <person name="Ziels R.M."/>
            <person name="Maus I."/>
            <person name="Zhu X."/>
            <person name="Kougias P.G."/>
            <person name="Basile A."/>
            <person name="Luo G."/>
            <person name="Schluter A."/>
            <person name="Konstantinidis K.T."/>
            <person name="Angelidaki I."/>
        </authorList>
    </citation>
    <scope>NUCLEOTIDE SEQUENCE [LARGE SCALE GENOMIC DNA]</scope>
    <source>
        <strain evidence="7">AS27yjCOA_165</strain>
    </source>
</reference>
<comment type="similarity">
    <text evidence="1 4">Belongs to the universal ribosomal protein uL15 family.</text>
</comment>
<keyword evidence="2 4" id="KW-0689">Ribosomal protein</keyword>
<dbReference type="InterPro" id="IPR030878">
    <property type="entry name" value="Ribosomal_uL15"/>
</dbReference>
<evidence type="ECO:0000256" key="5">
    <source>
        <dbReference type="SAM" id="MobiDB-lite"/>
    </source>
</evidence>
<dbReference type="Gene3D" id="3.100.10.10">
    <property type="match status" value="1"/>
</dbReference>
<protein>
    <recommendedName>
        <fullName evidence="4">Large ribosomal subunit protein uL15</fullName>
    </recommendedName>
</protein>
<gene>
    <name evidence="4 7" type="primary">rplO</name>
    <name evidence="7" type="ORF">GYA27_02135</name>
</gene>
<dbReference type="InterPro" id="IPR036227">
    <property type="entry name" value="Ribosomal_uL15/eL18_sf"/>
</dbReference>
<keyword evidence="4" id="KW-0694">RNA-binding</keyword>
<dbReference type="NCBIfam" id="TIGR01071">
    <property type="entry name" value="rplO_bact"/>
    <property type="match status" value="1"/>
</dbReference>
<dbReference type="GO" id="GO:0022625">
    <property type="term" value="C:cytosolic large ribosomal subunit"/>
    <property type="evidence" value="ECO:0007669"/>
    <property type="project" value="TreeGrafter"/>
</dbReference>
<dbReference type="HAMAP" id="MF_01341">
    <property type="entry name" value="Ribosomal_uL15"/>
    <property type="match status" value="1"/>
</dbReference>
<dbReference type="InterPro" id="IPR005749">
    <property type="entry name" value="Ribosomal_uL15_bac-type"/>
</dbReference>
<comment type="function">
    <text evidence="4">Binds to the 23S rRNA.</text>
</comment>
<dbReference type="InterPro" id="IPR021131">
    <property type="entry name" value="Ribosomal_uL15/eL18"/>
</dbReference>
<evidence type="ECO:0000313" key="8">
    <source>
        <dbReference type="Proteomes" id="UP000526033"/>
    </source>
</evidence>
<feature type="compositionally biased region" description="Gly residues" evidence="5">
    <location>
        <begin position="21"/>
        <end position="36"/>
    </location>
</feature>
<dbReference type="EMBL" id="JAAZNL010000020">
    <property type="protein sequence ID" value="NMB69976.1"/>
    <property type="molecule type" value="Genomic_DNA"/>
</dbReference>
<comment type="caution">
    <text evidence="7">The sequence shown here is derived from an EMBL/GenBank/DDBJ whole genome shotgun (WGS) entry which is preliminary data.</text>
</comment>
<evidence type="ECO:0000259" key="6">
    <source>
        <dbReference type="Pfam" id="PF00828"/>
    </source>
</evidence>
<dbReference type="GO" id="GO:0019843">
    <property type="term" value="F:rRNA binding"/>
    <property type="evidence" value="ECO:0007669"/>
    <property type="project" value="UniProtKB-UniRule"/>
</dbReference>
<keyword evidence="4" id="KW-0699">rRNA-binding</keyword>
<evidence type="ECO:0000256" key="2">
    <source>
        <dbReference type="ARBA" id="ARBA00022980"/>
    </source>
</evidence>
<evidence type="ECO:0000313" key="7">
    <source>
        <dbReference type="EMBL" id="NMB69976.1"/>
    </source>
</evidence>
<dbReference type="Pfam" id="PF00828">
    <property type="entry name" value="Ribosomal_L27A"/>
    <property type="match status" value="1"/>
</dbReference>
<feature type="domain" description="Large ribosomal subunit protein uL15/eL18" evidence="6">
    <location>
        <begin position="88"/>
        <end position="149"/>
    </location>
</feature>
<comment type="subunit">
    <text evidence="4">Part of the 50S ribosomal subunit.</text>
</comment>
<dbReference type="Proteomes" id="UP000526033">
    <property type="component" value="Unassembled WGS sequence"/>
</dbReference>
<feature type="compositionally biased region" description="Basic and acidic residues" evidence="5">
    <location>
        <begin position="1"/>
        <end position="10"/>
    </location>
</feature>
<organism evidence="7 8">
    <name type="scientific">candidate division WWE3 bacterium</name>
    <dbReference type="NCBI Taxonomy" id="2053526"/>
    <lineage>
        <taxon>Bacteria</taxon>
        <taxon>Katanobacteria</taxon>
    </lineage>
</organism>